<dbReference type="EMBL" id="VFQX01000006">
    <property type="protein sequence ID" value="KAF0983351.1"/>
    <property type="molecule type" value="Genomic_DNA"/>
</dbReference>
<organism evidence="1 2">
    <name type="scientific">Naegleria fowleri</name>
    <name type="common">Brain eating amoeba</name>
    <dbReference type="NCBI Taxonomy" id="5763"/>
    <lineage>
        <taxon>Eukaryota</taxon>
        <taxon>Discoba</taxon>
        <taxon>Heterolobosea</taxon>
        <taxon>Tetramitia</taxon>
        <taxon>Eutetramitia</taxon>
        <taxon>Vahlkampfiidae</taxon>
        <taxon>Naegleria</taxon>
    </lineage>
</organism>
<evidence type="ECO:0000313" key="2">
    <source>
        <dbReference type="Proteomes" id="UP000444721"/>
    </source>
</evidence>
<dbReference type="RefSeq" id="XP_044568064.1">
    <property type="nucleotide sequence ID" value="XM_044700712.1"/>
</dbReference>
<evidence type="ECO:0000313" key="1">
    <source>
        <dbReference type="EMBL" id="KAF0983351.1"/>
    </source>
</evidence>
<keyword evidence="2" id="KW-1185">Reference proteome</keyword>
<accession>A0A6A5C890</accession>
<dbReference type="SUPFAM" id="SSF48371">
    <property type="entry name" value="ARM repeat"/>
    <property type="match status" value="1"/>
</dbReference>
<sequence length="313" mass="36670">MFLCVVEYLELDSIGLLMETCSSIYHCLQPVRENFHDRALNYLIALNKDRNAPFDMKCFDWLLGIARNHVLDFENLLLWLRFFSTSLEKLNKDHCLTQTQTLQAISKLLDACPFSLYTILKLCSKYEPANFDIILSHPQTIPIISKLIESQQFMVSSKACSYCFFYHSCLELHQKKAYLENYLKWCYDGNDESLLLRSVIEDSTFDKTEFATALIQCLFKQKTCGEAEALLTLYLKQYSKEQRLSLIREAGIDLFSALTSNEEIFLWYFHRFPEDVHQSFDDILTTMLRRGDFLFVLTVLEKREQLGMQSFNT</sequence>
<reference evidence="1 2" key="1">
    <citation type="journal article" date="2019" name="Sci. Rep.">
        <title>Nanopore sequencing improves the draft genome of the human pathogenic amoeba Naegleria fowleri.</title>
        <authorList>
            <person name="Liechti N."/>
            <person name="Schurch N."/>
            <person name="Bruggmann R."/>
            <person name="Wittwer M."/>
        </authorList>
    </citation>
    <scope>NUCLEOTIDE SEQUENCE [LARGE SCALE GENOMIC DNA]</scope>
    <source>
        <strain evidence="1 2">ATCC 30894</strain>
    </source>
</reference>
<dbReference type="VEuPathDB" id="AmoebaDB:NfTy_012010"/>
<dbReference type="AlphaFoldDB" id="A0A6A5C890"/>
<comment type="caution">
    <text evidence="1">The sequence shown here is derived from an EMBL/GenBank/DDBJ whole genome shotgun (WGS) entry which is preliminary data.</text>
</comment>
<gene>
    <name evidence="1" type="ORF">FDP41_010416</name>
</gene>
<dbReference type="GeneID" id="68117631"/>
<dbReference type="VEuPathDB" id="AmoebaDB:NF0067790"/>
<dbReference type="InterPro" id="IPR016024">
    <property type="entry name" value="ARM-type_fold"/>
</dbReference>
<proteinExistence type="predicted"/>
<dbReference type="VEuPathDB" id="AmoebaDB:FDP41_010416"/>
<protein>
    <submittedName>
        <fullName evidence="1">Uncharacterized protein</fullName>
    </submittedName>
</protein>
<name>A0A6A5C890_NAEFO</name>
<dbReference type="Proteomes" id="UP000444721">
    <property type="component" value="Unassembled WGS sequence"/>
</dbReference>